<evidence type="ECO:0000256" key="1">
    <source>
        <dbReference type="SAM" id="MobiDB-lite"/>
    </source>
</evidence>
<reference evidence="4" key="3">
    <citation type="submission" date="2025-04" db="UniProtKB">
        <authorList>
            <consortium name="RefSeq"/>
        </authorList>
    </citation>
    <scope>IDENTIFICATION</scope>
    <source>
        <strain evidence="4">CBS 781.70</strain>
    </source>
</reference>
<reference evidence="2 4" key="1">
    <citation type="submission" date="2020-01" db="EMBL/GenBank/DDBJ databases">
        <authorList>
            <consortium name="DOE Joint Genome Institute"/>
            <person name="Haridas S."/>
            <person name="Albert R."/>
            <person name="Binder M."/>
            <person name="Bloem J."/>
            <person name="Labutti K."/>
            <person name="Salamov A."/>
            <person name="Andreopoulos B."/>
            <person name="Baker S.E."/>
            <person name="Barry K."/>
            <person name="Bills G."/>
            <person name="Bluhm B.H."/>
            <person name="Cannon C."/>
            <person name="Castanera R."/>
            <person name="Culley D.E."/>
            <person name="Daum C."/>
            <person name="Ezra D."/>
            <person name="Gonzalez J.B."/>
            <person name="Henrissat B."/>
            <person name="Kuo A."/>
            <person name="Liang C."/>
            <person name="Lipzen A."/>
            <person name="Lutzoni F."/>
            <person name="Magnuson J."/>
            <person name="Mondo S."/>
            <person name="Nolan M."/>
            <person name="Ohm R."/>
            <person name="Pangilinan J."/>
            <person name="Park H.-J."/>
            <person name="Ramirez L."/>
            <person name="Alfaro M."/>
            <person name="Sun H."/>
            <person name="Tritt A."/>
            <person name="Yoshinaga Y."/>
            <person name="Zwiers L.-H."/>
            <person name="Turgeon B.G."/>
            <person name="Goodwin S.B."/>
            <person name="Spatafora J.W."/>
            <person name="Crous P.W."/>
            <person name="Grigoriev I.V."/>
        </authorList>
    </citation>
    <scope>NUCLEOTIDE SEQUENCE</scope>
    <source>
        <strain evidence="2 4">CBS 781.70</strain>
    </source>
</reference>
<dbReference type="GeneID" id="54418619"/>
<keyword evidence="3" id="KW-1185">Reference proteome</keyword>
<dbReference type="AlphaFoldDB" id="A0A6G1G7S4"/>
<protein>
    <submittedName>
        <fullName evidence="2 4">Uncharacterized protein</fullName>
    </submittedName>
</protein>
<accession>A0A6G1G7S4</accession>
<gene>
    <name evidence="2 4" type="ORF">P152DRAFT_448351</name>
</gene>
<proteinExistence type="predicted"/>
<sequence>MNEIGAVLDTIDPGFGCASRDMRRDDAVPDCSDDQCKTSSGSYSSGGVRDSDMSIEFDVFENTPQPETLQGNENIAISYPETTTPPGSPPVNHFNGLSDGAAGGSTTPRGTTLAIALNRNPDEAVRDSTTPPGTPLAIKFNSGPDEAVSRNIETFLLPPPVTPPTISTYYPLQTELSTEQGFQATRPPLNARDHDTSRDTAT</sequence>
<dbReference type="RefSeq" id="XP_033535617.1">
    <property type="nucleotide sequence ID" value="XM_033678049.1"/>
</dbReference>
<evidence type="ECO:0000313" key="2">
    <source>
        <dbReference type="EMBL" id="KAF1813986.1"/>
    </source>
</evidence>
<name>A0A6G1G7S4_9PEZI</name>
<feature type="compositionally biased region" description="Basic and acidic residues" evidence="1">
    <location>
        <begin position="191"/>
        <end position="202"/>
    </location>
</feature>
<feature type="region of interest" description="Disordered" evidence="1">
    <location>
        <begin position="21"/>
        <end position="50"/>
    </location>
</feature>
<feature type="region of interest" description="Disordered" evidence="1">
    <location>
        <begin position="177"/>
        <end position="202"/>
    </location>
</feature>
<organism evidence="2">
    <name type="scientific">Eremomyces bilateralis CBS 781.70</name>
    <dbReference type="NCBI Taxonomy" id="1392243"/>
    <lineage>
        <taxon>Eukaryota</taxon>
        <taxon>Fungi</taxon>
        <taxon>Dikarya</taxon>
        <taxon>Ascomycota</taxon>
        <taxon>Pezizomycotina</taxon>
        <taxon>Dothideomycetes</taxon>
        <taxon>Dothideomycetes incertae sedis</taxon>
        <taxon>Eremomycetales</taxon>
        <taxon>Eremomycetaceae</taxon>
        <taxon>Eremomyces</taxon>
    </lineage>
</organism>
<evidence type="ECO:0000313" key="3">
    <source>
        <dbReference type="Proteomes" id="UP000504638"/>
    </source>
</evidence>
<evidence type="ECO:0000313" key="4">
    <source>
        <dbReference type="RefSeq" id="XP_033535617.1"/>
    </source>
</evidence>
<reference evidence="4" key="2">
    <citation type="submission" date="2020-04" db="EMBL/GenBank/DDBJ databases">
        <authorList>
            <consortium name="NCBI Genome Project"/>
        </authorList>
    </citation>
    <scope>NUCLEOTIDE SEQUENCE</scope>
    <source>
        <strain evidence="4">CBS 781.70</strain>
    </source>
</reference>
<dbReference type="EMBL" id="ML975154">
    <property type="protein sequence ID" value="KAF1813986.1"/>
    <property type="molecule type" value="Genomic_DNA"/>
</dbReference>
<dbReference type="Proteomes" id="UP000504638">
    <property type="component" value="Unplaced"/>
</dbReference>